<dbReference type="SUPFAM" id="SSF50475">
    <property type="entry name" value="FMN-binding split barrel"/>
    <property type="match status" value="1"/>
</dbReference>
<sequence>MGTGWTTPSTVDSAAGQAKLPRRADGILGGRSALNRRKEYTVSVEPEDFKSAFADHPAGVCIITADSGDGPFGLTASSVASVSLDPPSLLFSVTKARGAAGHVLDAPRFAVNMLHAGHSELAVQFAMPGGERFSARQNWTYMDDGVPVLDDAHSVFVCSHYGRLPVGESTVVVGEVEDIVRRPQGIPMVYHQRRFHDLGKLL</sequence>
<dbReference type="PANTHER" id="PTHR30466">
    <property type="entry name" value="FLAVIN REDUCTASE"/>
    <property type="match status" value="1"/>
</dbReference>
<proteinExistence type="predicted"/>
<protein>
    <submittedName>
        <fullName evidence="3">Flavin reductase</fullName>
    </submittedName>
</protein>
<dbReference type="PANTHER" id="PTHR30466:SF1">
    <property type="entry name" value="FMN REDUCTASE (NADH) RUTF"/>
    <property type="match status" value="1"/>
</dbReference>
<dbReference type="GO" id="GO:0010181">
    <property type="term" value="F:FMN binding"/>
    <property type="evidence" value="ECO:0007669"/>
    <property type="project" value="InterPro"/>
</dbReference>
<dbReference type="GO" id="GO:0006208">
    <property type="term" value="P:pyrimidine nucleobase catabolic process"/>
    <property type="evidence" value="ECO:0007669"/>
    <property type="project" value="TreeGrafter"/>
</dbReference>
<dbReference type="GO" id="GO:0042602">
    <property type="term" value="F:riboflavin reductase (NADPH) activity"/>
    <property type="evidence" value="ECO:0007669"/>
    <property type="project" value="TreeGrafter"/>
</dbReference>
<dbReference type="InterPro" id="IPR012349">
    <property type="entry name" value="Split_barrel_FMN-bd"/>
</dbReference>
<dbReference type="AlphaFoldDB" id="A0A2I1IFR4"/>
<comment type="caution">
    <text evidence="3">The sequence shown here is derived from an EMBL/GenBank/DDBJ whole genome shotgun (WGS) entry which is preliminary data.</text>
</comment>
<evidence type="ECO:0000259" key="2">
    <source>
        <dbReference type="SMART" id="SM00903"/>
    </source>
</evidence>
<dbReference type="EMBL" id="PKGO01000007">
    <property type="protein sequence ID" value="PKY69961.1"/>
    <property type="molecule type" value="Genomic_DNA"/>
</dbReference>
<accession>A0A2I1IFR4</accession>
<keyword evidence="1" id="KW-0560">Oxidoreductase</keyword>
<evidence type="ECO:0000313" key="4">
    <source>
        <dbReference type="Proteomes" id="UP000242755"/>
    </source>
</evidence>
<dbReference type="InterPro" id="IPR050268">
    <property type="entry name" value="NADH-dep_flavin_reductase"/>
</dbReference>
<dbReference type="SMART" id="SM00903">
    <property type="entry name" value="Flavin_Reduct"/>
    <property type="match status" value="1"/>
</dbReference>
<feature type="domain" description="Flavin reductase like" evidence="2">
    <location>
        <begin position="53"/>
        <end position="197"/>
    </location>
</feature>
<dbReference type="STRING" id="1176165.GCA_001584405_01266"/>
<name>A0A2I1IFR4_9MICO</name>
<evidence type="ECO:0000256" key="1">
    <source>
        <dbReference type="ARBA" id="ARBA00023002"/>
    </source>
</evidence>
<reference evidence="3 4" key="1">
    <citation type="submission" date="2017-12" db="EMBL/GenBank/DDBJ databases">
        <title>Phylogenetic diversity of female urinary microbiome.</title>
        <authorList>
            <person name="Thomas-White K."/>
            <person name="Wolfe A.J."/>
        </authorList>
    </citation>
    <scope>NUCLEOTIDE SEQUENCE [LARGE SCALE GENOMIC DNA]</scope>
    <source>
        <strain evidence="3 4">UMB0426</strain>
    </source>
</reference>
<dbReference type="Proteomes" id="UP000242755">
    <property type="component" value="Unassembled WGS sequence"/>
</dbReference>
<evidence type="ECO:0000313" key="3">
    <source>
        <dbReference type="EMBL" id="PKY69961.1"/>
    </source>
</evidence>
<dbReference type="Gene3D" id="2.30.110.10">
    <property type="entry name" value="Electron Transport, Fmn-binding Protein, Chain A"/>
    <property type="match status" value="1"/>
</dbReference>
<dbReference type="Pfam" id="PF01613">
    <property type="entry name" value="Flavin_Reduct"/>
    <property type="match status" value="1"/>
</dbReference>
<organism evidence="3 4">
    <name type="scientific">Brevibacterium ravenspurgense</name>
    <dbReference type="NCBI Taxonomy" id="479117"/>
    <lineage>
        <taxon>Bacteria</taxon>
        <taxon>Bacillati</taxon>
        <taxon>Actinomycetota</taxon>
        <taxon>Actinomycetes</taxon>
        <taxon>Micrococcales</taxon>
        <taxon>Brevibacteriaceae</taxon>
        <taxon>Brevibacterium</taxon>
    </lineage>
</organism>
<dbReference type="InterPro" id="IPR002563">
    <property type="entry name" value="Flavin_Rdtase-like_dom"/>
</dbReference>
<gene>
    <name evidence="3" type="ORF">CYJ40_07775</name>
</gene>